<feature type="active site" evidence="7">
    <location>
        <position position="249"/>
    </location>
</feature>
<dbReference type="Gene3D" id="3.40.605.10">
    <property type="entry name" value="Aldehyde Dehydrogenase, Chain A, domain 1"/>
    <property type="match status" value="1"/>
</dbReference>
<dbReference type="AlphaFoldDB" id="A0A9D0YY72"/>
<dbReference type="FunFam" id="3.40.309.10:FF:000009">
    <property type="entry name" value="Aldehyde dehydrogenase A"/>
    <property type="match status" value="1"/>
</dbReference>
<protein>
    <recommendedName>
        <fullName evidence="6">3-sulfolactaldehyde dehydrogenase</fullName>
        <ecNumber evidence="5">1.2.1.97</ecNumber>
    </recommendedName>
</protein>
<evidence type="ECO:0000259" key="9">
    <source>
        <dbReference type="Pfam" id="PF00171"/>
    </source>
</evidence>
<dbReference type="InterPro" id="IPR029510">
    <property type="entry name" value="Ald_DH_CS_GLU"/>
</dbReference>
<evidence type="ECO:0000256" key="6">
    <source>
        <dbReference type="ARBA" id="ARBA00067277"/>
    </source>
</evidence>
<keyword evidence="2 8" id="KW-0560">Oxidoreductase</keyword>
<evidence type="ECO:0000256" key="2">
    <source>
        <dbReference type="ARBA" id="ARBA00023002"/>
    </source>
</evidence>
<dbReference type="PROSITE" id="PS00687">
    <property type="entry name" value="ALDEHYDE_DEHYDR_GLU"/>
    <property type="match status" value="1"/>
</dbReference>
<dbReference type="InterPro" id="IPR015590">
    <property type="entry name" value="Aldehyde_DH_dom"/>
</dbReference>
<dbReference type="Proteomes" id="UP000886725">
    <property type="component" value="Unassembled WGS sequence"/>
</dbReference>
<dbReference type="PANTHER" id="PTHR11699">
    <property type="entry name" value="ALDEHYDE DEHYDROGENASE-RELATED"/>
    <property type="match status" value="1"/>
</dbReference>
<feature type="domain" description="Aldehyde dehydrogenase" evidence="9">
    <location>
        <begin position="9"/>
        <end position="471"/>
    </location>
</feature>
<dbReference type="InterPro" id="IPR016163">
    <property type="entry name" value="Ald_DH_C"/>
</dbReference>
<dbReference type="FunFam" id="3.40.605.10:FF:000007">
    <property type="entry name" value="NAD/NADP-dependent betaine aldehyde dehydrogenase"/>
    <property type="match status" value="1"/>
</dbReference>
<evidence type="ECO:0000313" key="11">
    <source>
        <dbReference type="Proteomes" id="UP000886725"/>
    </source>
</evidence>
<proteinExistence type="inferred from homology"/>
<evidence type="ECO:0000313" key="10">
    <source>
        <dbReference type="EMBL" id="HIQ64421.1"/>
    </source>
</evidence>
<dbReference type="InterPro" id="IPR016160">
    <property type="entry name" value="Ald_DH_CS_CYS"/>
</dbReference>
<dbReference type="Gene3D" id="3.40.309.10">
    <property type="entry name" value="Aldehyde Dehydrogenase, Chain A, domain 2"/>
    <property type="match status" value="1"/>
</dbReference>
<dbReference type="EC" id="1.2.1.97" evidence="5"/>
<evidence type="ECO:0000256" key="7">
    <source>
        <dbReference type="PROSITE-ProRule" id="PRU10007"/>
    </source>
</evidence>
<dbReference type="EMBL" id="DVFU01000032">
    <property type="protein sequence ID" value="HIQ64421.1"/>
    <property type="molecule type" value="Genomic_DNA"/>
</dbReference>
<dbReference type="InterPro" id="IPR016161">
    <property type="entry name" value="Ald_DH/histidinol_DH"/>
</dbReference>
<dbReference type="GO" id="GO:0016620">
    <property type="term" value="F:oxidoreductase activity, acting on the aldehyde or oxo group of donors, NAD or NADP as acceptor"/>
    <property type="evidence" value="ECO:0007669"/>
    <property type="project" value="InterPro"/>
</dbReference>
<evidence type="ECO:0000256" key="5">
    <source>
        <dbReference type="ARBA" id="ARBA00066984"/>
    </source>
</evidence>
<comment type="function">
    <text evidence="4">Part of the sulfo-TAL (or sulfo-SFT) pathway, a D-sulfoquinovose degradation pathway that produces sulfolactate (SL). Catalyzes the oxidation of 3-sulfolactaldehyde (SLA) to sulfolactate (SL).</text>
</comment>
<evidence type="ECO:0000256" key="3">
    <source>
        <dbReference type="ARBA" id="ARBA00050326"/>
    </source>
</evidence>
<organism evidence="10 11">
    <name type="scientific">Candidatus Faecenecus gallistercoris</name>
    <dbReference type="NCBI Taxonomy" id="2840793"/>
    <lineage>
        <taxon>Bacteria</taxon>
        <taxon>Bacillati</taxon>
        <taxon>Bacillota</taxon>
        <taxon>Bacillota incertae sedis</taxon>
        <taxon>Candidatus Faecenecus</taxon>
    </lineage>
</organism>
<evidence type="ECO:0000256" key="8">
    <source>
        <dbReference type="RuleBase" id="RU003345"/>
    </source>
</evidence>
<comment type="similarity">
    <text evidence="1 8">Belongs to the aldehyde dehydrogenase family.</text>
</comment>
<dbReference type="SUPFAM" id="SSF53720">
    <property type="entry name" value="ALDH-like"/>
    <property type="match status" value="1"/>
</dbReference>
<sequence length="478" mass="51619">MQNLIGEKWMDSVSKKTTNVVNPATGEIIDTIPASTLIDVDLAVDTAYEAQKKWAKYSIARRGEILMKFAKLVLDEKDDLAKLLCMETGKPITEAVAEIANLQISVPAFVERAKHMYDESIPAGVEPGQEHHIQITVQAPLGVVAAIIPFNFPCDLFGQKVPSALMMGNAVIIKPSTYNPLTLTRLGYLLLKAGVPAGVVEVLHGDGLTVGQGLAAHKKVALVSLTGSTGAGMQTMATCAKNLTHVMLELGGNDALIFAEDGDMDLLIDEAVWGRLYNTGQVCCASKRFLIHNSRKQEFIDRMKAKIASMVQGDPMNPKTQIGCLINENAAKRVEKQVNDTVAAGATIVCGGKRNGAFYEPTILDNVTRDMDVAKDMEIFGPVIPVIGFDDIDEAIEIANQSNFGLCGAVFTKDMKQAFDVANRLEVGGAVINGASFFRSFEMPFGGWKHSGIGNEGVMTTLKEMSRTKTIVLKNVLK</sequence>
<dbReference type="PROSITE" id="PS00070">
    <property type="entry name" value="ALDEHYDE_DEHYDR_CYS"/>
    <property type="match status" value="1"/>
</dbReference>
<evidence type="ECO:0000256" key="1">
    <source>
        <dbReference type="ARBA" id="ARBA00009986"/>
    </source>
</evidence>
<reference evidence="10" key="2">
    <citation type="journal article" date="2021" name="PeerJ">
        <title>Extensive microbial diversity within the chicken gut microbiome revealed by metagenomics and culture.</title>
        <authorList>
            <person name="Gilroy R."/>
            <person name="Ravi A."/>
            <person name="Getino M."/>
            <person name="Pursley I."/>
            <person name="Horton D.L."/>
            <person name="Alikhan N.F."/>
            <person name="Baker D."/>
            <person name="Gharbi K."/>
            <person name="Hall N."/>
            <person name="Watson M."/>
            <person name="Adriaenssens E.M."/>
            <person name="Foster-Nyarko E."/>
            <person name="Jarju S."/>
            <person name="Secka A."/>
            <person name="Antonio M."/>
            <person name="Oren A."/>
            <person name="Chaudhuri R.R."/>
            <person name="La Ragione R."/>
            <person name="Hildebrand F."/>
            <person name="Pallen M.J."/>
        </authorList>
    </citation>
    <scope>NUCLEOTIDE SEQUENCE</scope>
    <source>
        <strain evidence="10">CHK165-10780</strain>
    </source>
</reference>
<dbReference type="InterPro" id="IPR016162">
    <property type="entry name" value="Ald_DH_N"/>
</dbReference>
<name>A0A9D0YY72_9FIRM</name>
<gene>
    <name evidence="10" type="ORF">IAC85_01640</name>
</gene>
<accession>A0A9D0YY72</accession>
<evidence type="ECO:0000256" key="4">
    <source>
        <dbReference type="ARBA" id="ARBA00054572"/>
    </source>
</evidence>
<comment type="catalytic activity">
    <reaction evidence="3">
        <text>(2S)-3-sulfolactaldehyde + NAD(+) + H2O = (2S)-3-sulfolactate + NADH + 2 H(+)</text>
        <dbReference type="Rhea" id="RHEA:47932"/>
        <dbReference type="ChEBI" id="CHEBI:15377"/>
        <dbReference type="ChEBI" id="CHEBI:15378"/>
        <dbReference type="ChEBI" id="CHEBI:57540"/>
        <dbReference type="ChEBI" id="CHEBI:57945"/>
        <dbReference type="ChEBI" id="CHEBI:61289"/>
        <dbReference type="ChEBI" id="CHEBI:90109"/>
        <dbReference type="EC" id="1.2.1.97"/>
    </reaction>
    <physiologicalReaction direction="left-to-right" evidence="3">
        <dbReference type="Rhea" id="RHEA:47933"/>
    </physiologicalReaction>
</comment>
<reference evidence="10" key="1">
    <citation type="submission" date="2020-10" db="EMBL/GenBank/DDBJ databases">
        <authorList>
            <person name="Gilroy R."/>
        </authorList>
    </citation>
    <scope>NUCLEOTIDE SEQUENCE</scope>
    <source>
        <strain evidence="10">CHK165-10780</strain>
    </source>
</reference>
<dbReference type="Pfam" id="PF00171">
    <property type="entry name" value="Aldedh"/>
    <property type="match status" value="1"/>
</dbReference>
<comment type="caution">
    <text evidence="10">The sequence shown here is derived from an EMBL/GenBank/DDBJ whole genome shotgun (WGS) entry which is preliminary data.</text>
</comment>